<dbReference type="EMBL" id="LT629754">
    <property type="protein sequence ID" value="SDT15183.1"/>
    <property type="molecule type" value="Genomic_DNA"/>
</dbReference>
<keyword evidence="2" id="KW-1185">Reference proteome</keyword>
<dbReference type="GeneID" id="90594312"/>
<dbReference type="Proteomes" id="UP000199574">
    <property type="component" value="Chromosome I"/>
</dbReference>
<sequence length="70" mass="8119">MKLETLRKGIVLNDKIIREESVLAKINKLSTLNNSKELTSEDIRYLIARAFEGVDYILNDLNRQLKDLND</sequence>
<gene>
    <name evidence="1" type="ORF">SAMN05192545_2884</name>
</gene>
<proteinExistence type="predicted"/>
<protein>
    <submittedName>
        <fullName evidence="1">Uncharacterized protein</fullName>
    </submittedName>
</protein>
<name>A0ABY0UTD1_9FLAO</name>
<evidence type="ECO:0000313" key="2">
    <source>
        <dbReference type="Proteomes" id="UP000199574"/>
    </source>
</evidence>
<organism evidence="1 2">
    <name type="scientific">Maribacter dokdonensis</name>
    <dbReference type="NCBI Taxonomy" id="320912"/>
    <lineage>
        <taxon>Bacteria</taxon>
        <taxon>Pseudomonadati</taxon>
        <taxon>Bacteroidota</taxon>
        <taxon>Flavobacteriia</taxon>
        <taxon>Flavobacteriales</taxon>
        <taxon>Flavobacteriaceae</taxon>
        <taxon>Maribacter</taxon>
    </lineage>
</organism>
<evidence type="ECO:0000313" key="1">
    <source>
        <dbReference type="EMBL" id="SDT15183.1"/>
    </source>
</evidence>
<dbReference type="RefSeq" id="WP_091606998.1">
    <property type="nucleotide sequence ID" value="NZ_LT629754.1"/>
</dbReference>
<reference evidence="1 2" key="1">
    <citation type="submission" date="2016-10" db="EMBL/GenBank/DDBJ databases">
        <authorList>
            <person name="Varghese N."/>
            <person name="Submissions S."/>
        </authorList>
    </citation>
    <scope>NUCLEOTIDE SEQUENCE [LARGE SCALE GENOMIC DNA]</scope>
    <source>
        <strain evidence="1 2">MAR_2009_60</strain>
    </source>
</reference>
<accession>A0ABY0UTD1</accession>